<evidence type="ECO:0000313" key="1">
    <source>
        <dbReference type="EMBL" id="VVC28858.1"/>
    </source>
</evidence>
<gene>
    <name evidence="1" type="ORF">CINCED_3A014509</name>
</gene>
<reference evidence="1 2" key="1">
    <citation type="submission" date="2019-08" db="EMBL/GenBank/DDBJ databases">
        <authorList>
            <person name="Alioto T."/>
            <person name="Alioto T."/>
            <person name="Gomez Garrido J."/>
        </authorList>
    </citation>
    <scope>NUCLEOTIDE SEQUENCE [LARGE SCALE GENOMIC DNA]</scope>
</reference>
<organism evidence="1 2">
    <name type="scientific">Cinara cedri</name>
    <dbReference type="NCBI Taxonomy" id="506608"/>
    <lineage>
        <taxon>Eukaryota</taxon>
        <taxon>Metazoa</taxon>
        <taxon>Ecdysozoa</taxon>
        <taxon>Arthropoda</taxon>
        <taxon>Hexapoda</taxon>
        <taxon>Insecta</taxon>
        <taxon>Pterygota</taxon>
        <taxon>Neoptera</taxon>
        <taxon>Paraneoptera</taxon>
        <taxon>Hemiptera</taxon>
        <taxon>Sternorrhyncha</taxon>
        <taxon>Aphidomorpha</taxon>
        <taxon>Aphidoidea</taxon>
        <taxon>Aphididae</taxon>
        <taxon>Lachninae</taxon>
        <taxon>Cinara</taxon>
    </lineage>
</organism>
<evidence type="ECO:0000313" key="2">
    <source>
        <dbReference type="Proteomes" id="UP000325440"/>
    </source>
</evidence>
<name>A0A5E4MBS7_9HEMI</name>
<dbReference type="Proteomes" id="UP000325440">
    <property type="component" value="Unassembled WGS sequence"/>
</dbReference>
<keyword evidence="2" id="KW-1185">Reference proteome</keyword>
<dbReference type="EMBL" id="CABPRJ010000484">
    <property type="protein sequence ID" value="VVC28858.1"/>
    <property type="molecule type" value="Genomic_DNA"/>
</dbReference>
<sequence length="66" mass="7137">METIALNCACDIVLLGTTIQHRSRKSDAQRTKIYLNTGSGLGEITLDVLGFVDDLNVLGEDKESAI</sequence>
<accession>A0A5E4MBS7</accession>
<protein>
    <submittedName>
        <fullName evidence="1">Uncharacterized protein</fullName>
    </submittedName>
</protein>
<dbReference type="AlphaFoldDB" id="A0A5E4MBS7"/>
<proteinExistence type="predicted"/>